<dbReference type="STRING" id="6216.A0A158QDZ6"/>
<dbReference type="Gene3D" id="2.60.40.10">
    <property type="entry name" value="Immunoglobulins"/>
    <property type="match status" value="3"/>
</dbReference>
<dbReference type="SUPFAM" id="SSF49265">
    <property type="entry name" value="Fibronectin type III"/>
    <property type="match status" value="2"/>
</dbReference>
<dbReference type="InterPro" id="IPR013783">
    <property type="entry name" value="Ig-like_fold"/>
</dbReference>
<accession>A0A158QDZ6</accession>
<organism evidence="2">
    <name type="scientific">Hymenolepis diminuta</name>
    <name type="common">Rat tapeworm</name>
    <dbReference type="NCBI Taxonomy" id="6216"/>
    <lineage>
        <taxon>Eukaryota</taxon>
        <taxon>Metazoa</taxon>
        <taxon>Spiralia</taxon>
        <taxon>Lophotrochozoa</taxon>
        <taxon>Platyhelminthes</taxon>
        <taxon>Cestoda</taxon>
        <taxon>Eucestoda</taxon>
        <taxon>Cyclophyllidea</taxon>
        <taxon>Hymenolepididae</taxon>
        <taxon>Hymenolepis</taxon>
    </lineage>
</organism>
<dbReference type="CDD" id="cd00063">
    <property type="entry name" value="FN3"/>
    <property type="match status" value="3"/>
</dbReference>
<dbReference type="WBParaSite" id="HDID_0000408801-mRNA-1">
    <property type="protein sequence ID" value="HDID_0000408801-mRNA-1"/>
    <property type="gene ID" value="HDID_0000408801"/>
</dbReference>
<protein>
    <submittedName>
        <fullName evidence="2">Fibronectin type-III domain-containing protein</fullName>
    </submittedName>
</protein>
<feature type="domain" description="Fibronectin type-III" evidence="1">
    <location>
        <begin position="317"/>
        <end position="423"/>
    </location>
</feature>
<dbReference type="InterPro" id="IPR036116">
    <property type="entry name" value="FN3_sf"/>
</dbReference>
<sequence>LDEPERTFLNQHPDLSEPHCLSKQSNCSLCLDVCRWPRQNISSCVSSCAQLEESVLQMLPNSLVEVHRQTCLEACAFSTINRQEREKVVNGLAIGTCPLTKSWPEAATCAPHQTCTTDSDCGLSPLAKCCQFDACQVDTPTLTSAAQYRRARVREPPTYQGPPGMRYCMSINNDTAFGYGEVPPVPDRPTVRQTALSPGEKEAYQLELDWPDYYNASRSSESSEWTYPAVFLVQVRLFRELGGSLFTDHGDFGDEILQDELFSEWRSLVWTTKVGAILSDLSPGTWYQFRLKAASGAGFGGNGRPSRPVKVMTLPEAPRNLTESNSRVYSNKVEIKLQWEPPTYGNVPIKFYRVSWKKNVPPHMDDTSLSEFEAKVPKKVLSYTLQDLETATVYKVQVTAVAVVDGKEWSSPPITRFIKTVPIPTKEYPSGIMNYNYDTEGRTCRCGESPEFRNFIQPAFYENGVLKTRLTIPRHFLTQYFGPSVKETTIFHLFWYPHVCIETQNSKVDISSAPAVTNVYMLALTGMDLEDLRFQCHYQMQIRLADEPHQMASKKTMDLCFCTPSCSEVVIKSGPGPRNCSFVEVLIPHRPVDVGYRLFPTEVNQRHQIVSGGSAASSQSEMEPVFPVRNPFKLTSGQPLGFDAIIFWKPHPEMVMSPTGNARGNGNSGRYTKYADPFMNQPIPETRRQSRGYRVIWGPRLVEPIEPDMYSNGIAPQLDPERTESKVVDSKVHNVILRNLEPDTLYIVQVQTIGIHGDSPVNAVFFTTPSKYYLMTLEIIELT</sequence>
<evidence type="ECO:0000259" key="1">
    <source>
        <dbReference type="PROSITE" id="PS50853"/>
    </source>
</evidence>
<reference evidence="2" key="1">
    <citation type="submission" date="2016-04" db="UniProtKB">
        <authorList>
            <consortium name="WormBaseParasite"/>
        </authorList>
    </citation>
    <scope>IDENTIFICATION</scope>
</reference>
<feature type="domain" description="Fibronectin type-III" evidence="1">
    <location>
        <begin position="679"/>
        <end position="771"/>
    </location>
</feature>
<dbReference type="SMART" id="SM00060">
    <property type="entry name" value="FN3"/>
    <property type="match status" value="3"/>
</dbReference>
<proteinExistence type="predicted"/>
<dbReference type="PANTHER" id="PTHR46957">
    <property type="entry name" value="CYTOKINE RECEPTOR"/>
    <property type="match status" value="1"/>
</dbReference>
<dbReference type="PROSITE" id="PS50853">
    <property type="entry name" value="FN3"/>
    <property type="match status" value="2"/>
</dbReference>
<dbReference type="InterPro" id="IPR050713">
    <property type="entry name" value="RTP_Phos/Ushers"/>
</dbReference>
<dbReference type="GO" id="GO:0016020">
    <property type="term" value="C:membrane"/>
    <property type="evidence" value="ECO:0007669"/>
    <property type="project" value="UniProtKB-SubCell"/>
</dbReference>
<evidence type="ECO:0000313" key="2">
    <source>
        <dbReference type="WBParaSite" id="HDID_0000408801-mRNA-1"/>
    </source>
</evidence>
<dbReference type="PANTHER" id="PTHR46957:SF3">
    <property type="entry name" value="CYTOKINE RECEPTOR"/>
    <property type="match status" value="1"/>
</dbReference>
<name>A0A158QDZ6_HYMDI</name>
<dbReference type="Pfam" id="PF00041">
    <property type="entry name" value="fn3"/>
    <property type="match status" value="1"/>
</dbReference>
<dbReference type="InterPro" id="IPR003961">
    <property type="entry name" value="FN3_dom"/>
</dbReference>
<dbReference type="AlphaFoldDB" id="A0A158QDZ6"/>